<sequence length="262" mass="29043">AHPQAGIRELALFLLDNCSAARPVPHSRRRSGKIPPAIIYLGESRRNKNYRKIFGTRKRRSVLQRPAPNGVPGAAPALGRPWQRGQGGFPSAAGPQANGKCLVCAQSRENYAYSETRRARVRTLRRPSVWLSVNRTKLNPSDALQVRQNDSLTVSCNVAGNGTLSARLLRDGVTNSSQVPTETWEPVDSHRKMEWSLWLLLDRKNMGAAAVLREGQKEARLELAKAQPSDSGFYRCEGSSNLEPLRQRNLHFAATNCSLLVK</sequence>
<dbReference type="InterPro" id="IPR003599">
    <property type="entry name" value="Ig_sub"/>
</dbReference>
<organism evidence="2 3">
    <name type="scientific">Macrostomum lignano</name>
    <dbReference type="NCBI Taxonomy" id="282301"/>
    <lineage>
        <taxon>Eukaryota</taxon>
        <taxon>Metazoa</taxon>
        <taxon>Spiralia</taxon>
        <taxon>Lophotrochozoa</taxon>
        <taxon>Platyhelminthes</taxon>
        <taxon>Rhabditophora</taxon>
        <taxon>Macrostomorpha</taxon>
        <taxon>Macrostomida</taxon>
        <taxon>Macrostomidae</taxon>
        <taxon>Macrostomum</taxon>
    </lineage>
</organism>
<dbReference type="InterPro" id="IPR013783">
    <property type="entry name" value="Ig-like_fold"/>
</dbReference>
<proteinExistence type="predicted"/>
<dbReference type="InterPro" id="IPR036179">
    <property type="entry name" value="Ig-like_dom_sf"/>
</dbReference>
<feature type="domain" description="Ig-like" evidence="1">
    <location>
        <begin position="127"/>
        <end position="251"/>
    </location>
</feature>
<evidence type="ECO:0000259" key="1">
    <source>
        <dbReference type="PROSITE" id="PS50835"/>
    </source>
</evidence>
<dbReference type="WBParaSite" id="maker-unitig_34091-snap-gene-0.2-mRNA-1">
    <property type="protein sequence ID" value="maker-unitig_34091-snap-gene-0.2-mRNA-1"/>
    <property type="gene ID" value="maker-unitig_34091-snap-gene-0.2"/>
</dbReference>
<dbReference type="Proteomes" id="UP000095280">
    <property type="component" value="Unplaced"/>
</dbReference>
<dbReference type="SMART" id="SM00409">
    <property type="entry name" value="IG"/>
    <property type="match status" value="1"/>
</dbReference>
<reference evidence="3" key="1">
    <citation type="submission" date="2016-11" db="UniProtKB">
        <authorList>
            <consortium name="WormBaseParasite"/>
        </authorList>
    </citation>
    <scope>IDENTIFICATION</scope>
</reference>
<keyword evidence="2" id="KW-1185">Reference proteome</keyword>
<dbReference type="Gene3D" id="2.60.40.10">
    <property type="entry name" value="Immunoglobulins"/>
    <property type="match status" value="1"/>
</dbReference>
<evidence type="ECO:0000313" key="2">
    <source>
        <dbReference type="Proteomes" id="UP000095280"/>
    </source>
</evidence>
<protein>
    <submittedName>
        <fullName evidence="3">Ig-like domain-containing protein</fullName>
    </submittedName>
</protein>
<dbReference type="PROSITE" id="PS50835">
    <property type="entry name" value="IG_LIKE"/>
    <property type="match status" value="1"/>
</dbReference>
<accession>A0A1I8FHG3</accession>
<name>A0A1I8FHG3_9PLAT</name>
<evidence type="ECO:0000313" key="3">
    <source>
        <dbReference type="WBParaSite" id="maker-unitig_34091-snap-gene-0.2-mRNA-1"/>
    </source>
</evidence>
<dbReference type="AlphaFoldDB" id="A0A1I8FHG3"/>
<dbReference type="InterPro" id="IPR007110">
    <property type="entry name" value="Ig-like_dom"/>
</dbReference>
<dbReference type="SUPFAM" id="SSF48726">
    <property type="entry name" value="Immunoglobulin"/>
    <property type="match status" value="1"/>
</dbReference>